<sequence length="249" mass="28242">VLESFPQLGLITSLRFLEWASENPEGVISLPTGKTPEYFIKWTHHLLNNWGKKDLIDLRKNNGLTLDKKPDLTNLKFVQIDEFYPLNPKQHNSFYNYVYKYYINGFGLNPKNALLINSDEIPLVNNKDRRKIFPDNMVDLSLRFRDAENDKEKEQQESIFLIDQWCAEYENKIRSLGGIGFFLGGIGPDGHIAFNVRGSDHNSTTRLTGTNFETQAAAATDLGGIEISRNRLVITIGLGTITYNPDATG</sequence>
<protein>
    <recommendedName>
        <fullName evidence="2">Glucosamine/galactosamine-6-phosphate isomerase domain-containing protein</fullName>
    </recommendedName>
</protein>
<reference evidence="1" key="1">
    <citation type="submission" date="2018-05" db="EMBL/GenBank/DDBJ databases">
        <authorList>
            <person name="Lanie J.A."/>
            <person name="Ng W.-L."/>
            <person name="Kazmierczak K.M."/>
            <person name="Andrzejewski T.M."/>
            <person name="Davidsen T.M."/>
            <person name="Wayne K.J."/>
            <person name="Tettelin H."/>
            <person name="Glass J.I."/>
            <person name="Rusch D."/>
            <person name="Podicherti R."/>
            <person name="Tsui H.-C.T."/>
            <person name="Winkler M.E."/>
        </authorList>
    </citation>
    <scope>NUCLEOTIDE SEQUENCE</scope>
</reference>
<feature type="non-terminal residue" evidence="1">
    <location>
        <position position="1"/>
    </location>
</feature>
<proteinExistence type="predicted"/>
<dbReference type="InterPro" id="IPR018321">
    <property type="entry name" value="Glucosamine6P_isomerase_CS"/>
</dbReference>
<accession>A0A383AX28</accession>
<dbReference type="GO" id="GO:0006044">
    <property type="term" value="P:N-acetylglucosamine metabolic process"/>
    <property type="evidence" value="ECO:0007669"/>
    <property type="project" value="InterPro"/>
</dbReference>
<dbReference type="PROSITE" id="PS01161">
    <property type="entry name" value="GLC_GALNAC_ISOMERASE"/>
    <property type="match status" value="1"/>
</dbReference>
<dbReference type="GO" id="GO:0004342">
    <property type="term" value="F:glucosamine-6-phosphate deaminase activity"/>
    <property type="evidence" value="ECO:0007669"/>
    <property type="project" value="InterPro"/>
</dbReference>
<dbReference type="SUPFAM" id="SSF100950">
    <property type="entry name" value="NagB/RpiA/CoA transferase-like"/>
    <property type="match status" value="1"/>
</dbReference>
<dbReference type="Gene3D" id="3.40.50.1360">
    <property type="match status" value="1"/>
</dbReference>
<organism evidence="1">
    <name type="scientific">marine metagenome</name>
    <dbReference type="NCBI Taxonomy" id="408172"/>
    <lineage>
        <taxon>unclassified sequences</taxon>
        <taxon>metagenomes</taxon>
        <taxon>ecological metagenomes</taxon>
    </lineage>
</organism>
<dbReference type="AlphaFoldDB" id="A0A383AX28"/>
<dbReference type="InterPro" id="IPR037171">
    <property type="entry name" value="NagB/RpiA_transferase-like"/>
</dbReference>
<evidence type="ECO:0000313" key="1">
    <source>
        <dbReference type="EMBL" id="SVE11698.1"/>
    </source>
</evidence>
<dbReference type="PANTHER" id="PTHR42892">
    <property type="entry name" value="GLUCOSAMINE-6-PHOSPHATE DEAMINASE-LIKE PROTEIN BT_0258-RELATED"/>
    <property type="match status" value="1"/>
</dbReference>
<dbReference type="EMBL" id="UINC01195233">
    <property type="protein sequence ID" value="SVE11698.1"/>
    <property type="molecule type" value="Genomic_DNA"/>
</dbReference>
<feature type="non-terminal residue" evidence="1">
    <location>
        <position position="249"/>
    </location>
</feature>
<name>A0A383AX28_9ZZZZ</name>
<gene>
    <name evidence="1" type="ORF">METZ01_LOCUS464552</name>
</gene>
<evidence type="ECO:0008006" key="2">
    <source>
        <dbReference type="Google" id="ProtNLM"/>
    </source>
</evidence>
<dbReference type="PANTHER" id="PTHR42892:SF1">
    <property type="entry name" value="GLUCOSAMINE-6-PHOSPHATE ISOMERASE"/>
    <property type="match status" value="1"/>
</dbReference>
<dbReference type="InterPro" id="IPR052960">
    <property type="entry name" value="GlcN6P_deaminase-like"/>
</dbReference>